<sequence length="79" mass="9312">MMKSDCSRQWTCPKSHCANEWPVTETTAIFIQPNEVEVFMWQFFDLSSNYGERSFRHRAQHIYIPAAPKYITADELPRA</sequence>
<dbReference type="EMBL" id="JASPKY010000121">
    <property type="protein sequence ID" value="KAK9732223.1"/>
    <property type="molecule type" value="Genomic_DNA"/>
</dbReference>
<evidence type="ECO:0000313" key="1">
    <source>
        <dbReference type="EMBL" id="KAK9732223.1"/>
    </source>
</evidence>
<evidence type="ECO:0000313" key="2">
    <source>
        <dbReference type="Proteomes" id="UP001458880"/>
    </source>
</evidence>
<comment type="caution">
    <text evidence="1">The sequence shown here is derived from an EMBL/GenBank/DDBJ whole genome shotgun (WGS) entry which is preliminary data.</text>
</comment>
<name>A0AAW1LE57_POPJA</name>
<gene>
    <name evidence="1" type="ORF">QE152_g13071</name>
</gene>
<keyword evidence="2" id="KW-1185">Reference proteome</keyword>
<proteinExistence type="predicted"/>
<accession>A0AAW1LE57</accession>
<dbReference type="AlphaFoldDB" id="A0AAW1LE57"/>
<dbReference type="Proteomes" id="UP001458880">
    <property type="component" value="Unassembled WGS sequence"/>
</dbReference>
<organism evidence="1 2">
    <name type="scientific">Popillia japonica</name>
    <name type="common">Japanese beetle</name>
    <dbReference type="NCBI Taxonomy" id="7064"/>
    <lineage>
        <taxon>Eukaryota</taxon>
        <taxon>Metazoa</taxon>
        <taxon>Ecdysozoa</taxon>
        <taxon>Arthropoda</taxon>
        <taxon>Hexapoda</taxon>
        <taxon>Insecta</taxon>
        <taxon>Pterygota</taxon>
        <taxon>Neoptera</taxon>
        <taxon>Endopterygota</taxon>
        <taxon>Coleoptera</taxon>
        <taxon>Polyphaga</taxon>
        <taxon>Scarabaeiformia</taxon>
        <taxon>Scarabaeidae</taxon>
        <taxon>Rutelinae</taxon>
        <taxon>Popillia</taxon>
    </lineage>
</organism>
<protein>
    <submittedName>
        <fullName evidence="1">Uncharacterized protein</fullName>
    </submittedName>
</protein>
<reference evidence="1 2" key="1">
    <citation type="journal article" date="2024" name="BMC Genomics">
        <title>De novo assembly and annotation of Popillia japonica's genome with initial clues to its potential as an invasive pest.</title>
        <authorList>
            <person name="Cucini C."/>
            <person name="Boschi S."/>
            <person name="Funari R."/>
            <person name="Cardaioli E."/>
            <person name="Iannotti N."/>
            <person name="Marturano G."/>
            <person name="Paoli F."/>
            <person name="Bruttini M."/>
            <person name="Carapelli A."/>
            <person name="Frati F."/>
            <person name="Nardi F."/>
        </authorList>
    </citation>
    <scope>NUCLEOTIDE SEQUENCE [LARGE SCALE GENOMIC DNA]</scope>
    <source>
        <strain evidence="1">DMR45628</strain>
    </source>
</reference>